<dbReference type="CDD" id="cd16027">
    <property type="entry name" value="SGSH"/>
    <property type="match status" value="1"/>
</dbReference>
<dbReference type="PROSITE" id="PS00523">
    <property type="entry name" value="SULFATASE_1"/>
    <property type="match status" value="1"/>
</dbReference>
<reference evidence="5 6" key="1">
    <citation type="submission" date="2018-06" db="EMBL/GenBank/DDBJ databases">
        <title>Spongiibacterium sp. HME9304 Genome sequencing and assembly.</title>
        <authorList>
            <person name="Kang H."/>
            <person name="Kim H."/>
            <person name="Joh K."/>
        </authorList>
    </citation>
    <scope>NUCLEOTIDE SEQUENCE [LARGE SCALE GENOMIC DNA]</scope>
    <source>
        <strain evidence="5 6">HME9304</strain>
    </source>
</reference>
<accession>A0A2Z4LP77</accession>
<dbReference type="EC" id="3.1.6.2" evidence="5"/>
<evidence type="ECO:0000256" key="1">
    <source>
        <dbReference type="ARBA" id="ARBA00008779"/>
    </source>
</evidence>
<evidence type="ECO:0000256" key="2">
    <source>
        <dbReference type="ARBA" id="ARBA00022801"/>
    </source>
</evidence>
<sequence>MIKIKFFLLTILVAFCCCKNNQSVVETNPKNSHKVEDRPNFFFYLADDQDQLDYGCYGNPKVNTSNVDELAKQGMRFTNFYTAQAICAPARSQIFTGMYPMKNGCMANHLPVKENISSVVNLLKAEGYDVVLAGKNHVAPNSVFNWTHYFESIDHRYLPFKKIESYLANVKKPFCIFITSDYPHGPYPKISQYSKADIFRLPYYKGETKNRRTGYYQNILDDNIQLGKILNMVDTYGLRDNSIFIYAADHGISGKYGLNEEGLKVPFIVRWPKIVKPNSTNYTLLSFIDVLPTFLEAAKAEIPKSIDGKSFLKNLKGNTEEIHDHIFGIATKQNIQNCKVFPSRMARGKRFKLIRNYNAMEVSQSNLGKNAIVNEFIKLGSESFPNIPYEELYDLKEDPYQNKNLALDSKYEFEKNTLSEELSNWMIAQKDFLITEKMPLIKPTLHPLDIPSKWNVVPKELEGKLHQEDYMNLHY</sequence>
<keyword evidence="3" id="KW-0732">Signal</keyword>
<protein>
    <submittedName>
        <fullName evidence="5">Steryl-sulfatase</fullName>
        <ecNumber evidence="5">3.1.6.2</ecNumber>
    </submittedName>
</protein>
<evidence type="ECO:0000313" key="5">
    <source>
        <dbReference type="EMBL" id="AWX43675.1"/>
    </source>
</evidence>
<evidence type="ECO:0000256" key="3">
    <source>
        <dbReference type="SAM" id="SignalP"/>
    </source>
</evidence>
<dbReference type="OrthoDB" id="9789742at2"/>
<dbReference type="Pfam" id="PF00884">
    <property type="entry name" value="Sulfatase"/>
    <property type="match status" value="1"/>
</dbReference>
<dbReference type="RefSeq" id="WP_112377231.1">
    <property type="nucleotide sequence ID" value="NZ_CP030104.1"/>
</dbReference>
<keyword evidence="2 5" id="KW-0378">Hydrolase</keyword>
<keyword evidence="6" id="KW-1185">Reference proteome</keyword>
<feature type="domain" description="Sulfatase N-terminal" evidence="4">
    <location>
        <begin position="39"/>
        <end position="299"/>
    </location>
</feature>
<feature type="chain" id="PRO_5016406771" evidence="3">
    <location>
        <begin position="20"/>
        <end position="475"/>
    </location>
</feature>
<dbReference type="AlphaFoldDB" id="A0A2Z4LP77"/>
<dbReference type="InterPro" id="IPR017850">
    <property type="entry name" value="Alkaline_phosphatase_core_sf"/>
</dbReference>
<dbReference type="Proteomes" id="UP000248536">
    <property type="component" value="Chromosome"/>
</dbReference>
<dbReference type="EMBL" id="CP030104">
    <property type="protein sequence ID" value="AWX43675.1"/>
    <property type="molecule type" value="Genomic_DNA"/>
</dbReference>
<dbReference type="PANTHER" id="PTHR43751:SF1">
    <property type="entry name" value="SULFATASE ATSG-RELATED"/>
    <property type="match status" value="1"/>
</dbReference>
<feature type="signal peptide" evidence="3">
    <location>
        <begin position="1"/>
        <end position="19"/>
    </location>
</feature>
<dbReference type="InterPro" id="IPR024607">
    <property type="entry name" value="Sulfatase_CS"/>
</dbReference>
<evidence type="ECO:0000313" key="6">
    <source>
        <dbReference type="Proteomes" id="UP000248536"/>
    </source>
</evidence>
<dbReference type="GO" id="GO:0004773">
    <property type="term" value="F:steryl-sulfatase activity"/>
    <property type="evidence" value="ECO:0007669"/>
    <property type="project" value="UniProtKB-EC"/>
</dbReference>
<dbReference type="InterPro" id="IPR052701">
    <property type="entry name" value="GAG_Ulvan_Degrading_Sulfatases"/>
</dbReference>
<gene>
    <name evidence="5" type="ORF">HME9304_00666</name>
</gene>
<dbReference type="SUPFAM" id="SSF53649">
    <property type="entry name" value="Alkaline phosphatase-like"/>
    <property type="match status" value="1"/>
</dbReference>
<evidence type="ECO:0000259" key="4">
    <source>
        <dbReference type="Pfam" id="PF00884"/>
    </source>
</evidence>
<comment type="similarity">
    <text evidence="1">Belongs to the sulfatase family.</text>
</comment>
<dbReference type="KEGG" id="spon:HME9304_00666"/>
<dbReference type="PANTHER" id="PTHR43751">
    <property type="entry name" value="SULFATASE"/>
    <property type="match status" value="1"/>
</dbReference>
<proteinExistence type="inferred from homology"/>
<name>A0A2Z4LP77_9FLAO</name>
<organism evidence="5 6">
    <name type="scientific">Flagellimonas maritima</name>
    <dbReference type="NCBI Taxonomy" id="1383885"/>
    <lineage>
        <taxon>Bacteria</taxon>
        <taxon>Pseudomonadati</taxon>
        <taxon>Bacteroidota</taxon>
        <taxon>Flavobacteriia</taxon>
        <taxon>Flavobacteriales</taxon>
        <taxon>Flavobacteriaceae</taxon>
        <taxon>Flagellimonas</taxon>
    </lineage>
</organism>
<dbReference type="Gene3D" id="3.40.720.10">
    <property type="entry name" value="Alkaline Phosphatase, subunit A"/>
    <property type="match status" value="1"/>
</dbReference>
<dbReference type="InterPro" id="IPR000917">
    <property type="entry name" value="Sulfatase_N"/>
</dbReference>